<dbReference type="AlphaFoldDB" id="A0A1L7D1E5"/>
<proteinExistence type="inferred from homology"/>
<dbReference type="SUPFAM" id="SSF56752">
    <property type="entry name" value="D-aminoacid aminotransferase-like PLP-dependent enzymes"/>
    <property type="match status" value="1"/>
</dbReference>
<dbReference type="OrthoDB" id="3199344at2"/>
<sequence>MLPIIYVVEPFGGSIRRHNPALPLVFPDDAGITRGEGIFETLVLNQGQAFNVNRHLERFKASALAMDLPDPTESKWVEATLAALEEFGLGEGKCTWIYTRGRASTGIPTGWVSVEPLDAELLAQREKGVKAVSLENVRQFPGAVGAKTLNYASTMAALRQAKQSGADEVIFLDSDGHVLEGSRSSVITVKGKKLRTPDAPGIISGTTQAALFELAQKDGYRCKAKVMDTEYLRGADSVWLVSSTRGPVRVTHLDGEKLAKPADEAELKKLMTKAMYAEG</sequence>
<dbReference type="InterPro" id="IPR050571">
    <property type="entry name" value="Class-IV_PLP-Dep_Aminotrnsfr"/>
</dbReference>
<gene>
    <name evidence="2" type="ORF">CPHO_02480</name>
</gene>
<dbReference type="Gene3D" id="3.20.10.10">
    <property type="entry name" value="D-amino Acid Aminotransferase, subunit A, domain 2"/>
    <property type="match status" value="1"/>
</dbReference>
<dbReference type="GO" id="GO:0046394">
    <property type="term" value="P:carboxylic acid biosynthetic process"/>
    <property type="evidence" value="ECO:0007669"/>
    <property type="project" value="UniProtKB-ARBA"/>
</dbReference>
<dbReference type="KEGG" id="cpho:CPHO_02480"/>
<evidence type="ECO:0000313" key="2">
    <source>
        <dbReference type="EMBL" id="APT91959.1"/>
    </source>
</evidence>
<dbReference type="GO" id="GO:0005829">
    <property type="term" value="C:cytosol"/>
    <property type="evidence" value="ECO:0007669"/>
    <property type="project" value="TreeGrafter"/>
</dbReference>
<dbReference type="InterPro" id="IPR036038">
    <property type="entry name" value="Aminotransferase-like"/>
</dbReference>
<dbReference type="EMBL" id="CP009249">
    <property type="protein sequence ID" value="APT91959.1"/>
    <property type="molecule type" value="Genomic_DNA"/>
</dbReference>
<dbReference type="STRING" id="161895.CPHO_02480"/>
<dbReference type="Proteomes" id="UP000185491">
    <property type="component" value="Chromosome"/>
</dbReference>
<evidence type="ECO:0008006" key="4">
    <source>
        <dbReference type="Google" id="ProtNLM"/>
    </source>
</evidence>
<organism evidence="2 3">
    <name type="scientific">Corynebacterium phocae</name>
    <dbReference type="NCBI Taxonomy" id="161895"/>
    <lineage>
        <taxon>Bacteria</taxon>
        <taxon>Bacillati</taxon>
        <taxon>Actinomycetota</taxon>
        <taxon>Actinomycetes</taxon>
        <taxon>Mycobacteriales</taxon>
        <taxon>Corynebacteriaceae</taxon>
        <taxon>Corynebacterium</taxon>
    </lineage>
</organism>
<evidence type="ECO:0000256" key="1">
    <source>
        <dbReference type="ARBA" id="ARBA00009320"/>
    </source>
</evidence>
<evidence type="ECO:0000313" key="3">
    <source>
        <dbReference type="Proteomes" id="UP000185491"/>
    </source>
</evidence>
<dbReference type="PANTHER" id="PTHR42743:SF11">
    <property type="entry name" value="AMINODEOXYCHORISMATE LYASE"/>
    <property type="match status" value="1"/>
</dbReference>
<dbReference type="RefSeq" id="WP_075732929.1">
    <property type="nucleotide sequence ID" value="NZ_CP009249.1"/>
</dbReference>
<protein>
    <recommendedName>
        <fullName evidence="4">4-amino-4-deoxychorismate lyase</fullName>
    </recommendedName>
</protein>
<dbReference type="InterPro" id="IPR001544">
    <property type="entry name" value="Aminotrans_IV"/>
</dbReference>
<comment type="similarity">
    <text evidence="1">Belongs to the class-IV pyridoxal-phosphate-dependent aminotransferase family.</text>
</comment>
<accession>A0A1L7D1E5</accession>
<dbReference type="InterPro" id="IPR043131">
    <property type="entry name" value="BCAT-like_N"/>
</dbReference>
<name>A0A1L7D1E5_9CORY</name>
<dbReference type="PANTHER" id="PTHR42743">
    <property type="entry name" value="AMINO-ACID AMINOTRANSFERASE"/>
    <property type="match status" value="1"/>
</dbReference>
<dbReference type="NCBIfam" id="NF005886">
    <property type="entry name" value="PRK07849.1-1"/>
    <property type="match status" value="1"/>
</dbReference>
<dbReference type="GO" id="GO:0003824">
    <property type="term" value="F:catalytic activity"/>
    <property type="evidence" value="ECO:0007669"/>
    <property type="project" value="InterPro"/>
</dbReference>
<reference evidence="2 3" key="1">
    <citation type="submission" date="2014-08" db="EMBL/GenBank/DDBJ databases">
        <title>Complete genome sequence of Corynebacterium phocae M408/89/1(T)(=DSM 44612(T)), isolated from the common seal (Phoca vitulina).</title>
        <authorList>
            <person name="Ruckert C."/>
            <person name="Albersmeier A."/>
            <person name="Winkler A."/>
            <person name="Kalinowski J."/>
        </authorList>
    </citation>
    <scope>NUCLEOTIDE SEQUENCE [LARGE SCALE GENOMIC DNA]</scope>
    <source>
        <strain evidence="2 3">M408/89/1</strain>
    </source>
</reference>
<dbReference type="Gene3D" id="3.30.470.10">
    <property type="match status" value="1"/>
</dbReference>
<keyword evidence="3" id="KW-1185">Reference proteome</keyword>
<dbReference type="InterPro" id="IPR043132">
    <property type="entry name" value="BCAT-like_C"/>
</dbReference>
<dbReference type="Pfam" id="PF01063">
    <property type="entry name" value="Aminotran_4"/>
    <property type="match status" value="1"/>
</dbReference>